<organism evidence="8 9">
    <name type="scientific">Haemaphysalis longicornis</name>
    <name type="common">Bush tick</name>
    <dbReference type="NCBI Taxonomy" id="44386"/>
    <lineage>
        <taxon>Eukaryota</taxon>
        <taxon>Metazoa</taxon>
        <taxon>Ecdysozoa</taxon>
        <taxon>Arthropoda</taxon>
        <taxon>Chelicerata</taxon>
        <taxon>Arachnida</taxon>
        <taxon>Acari</taxon>
        <taxon>Parasitiformes</taxon>
        <taxon>Ixodida</taxon>
        <taxon>Ixodoidea</taxon>
        <taxon>Ixodidae</taxon>
        <taxon>Haemaphysalinae</taxon>
        <taxon>Haemaphysalis</taxon>
    </lineage>
</organism>
<dbReference type="OrthoDB" id="5800391at2759"/>
<dbReference type="PANTHER" id="PTHR21421">
    <property type="entry name" value="GUSTATORY RECEPTOR"/>
    <property type="match status" value="1"/>
</dbReference>
<accession>A0A9J6FM48</accession>
<dbReference type="GO" id="GO:0038023">
    <property type="term" value="F:signaling receptor activity"/>
    <property type="evidence" value="ECO:0007669"/>
    <property type="project" value="UniProtKB-ARBA"/>
</dbReference>
<dbReference type="InterPro" id="IPR013604">
    <property type="entry name" value="7TM_chemorcpt"/>
</dbReference>
<dbReference type="GO" id="GO:0005886">
    <property type="term" value="C:plasma membrane"/>
    <property type="evidence" value="ECO:0007669"/>
    <property type="project" value="UniProtKB-SubCell"/>
</dbReference>
<evidence type="ECO:0000313" key="8">
    <source>
        <dbReference type="EMBL" id="KAH9364117.1"/>
    </source>
</evidence>
<gene>
    <name evidence="8" type="ORF">HPB48_010502</name>
</gene>
<evidence type="ECO:0000256" key="2">
    <source>
        <dbReference type="ARBA" id="ARBA00022475"/>
    </source>
</evidence>
<evidence type="ECO:0000256" key="3">
    <source>
        <dbReference type="ARBA" id="ARBA00022692"/>
    </source>
</evidence>
<keyword evidence="2" id="KW-1003">Cell membrane</keyword>
<feature type="transmembrane region" description="Helical" evidence="7">
    <location>
        <begin position="325"/>
        <end position="343"/>
    </location>
</feature>
<dbReference type="AlphaFoldDB" id="A0A9J6FM48"/>
<evidence type="ECO:0000256" key="7">
    <source>
        <dbReference type="SAM" id="Phobius"/>
    </source>
</evidence>
<comment type="caution">
    <text evidence="8">The sequence shown here is derived from an EMBL/GenBank/DDBJ whole genome shotgun (WGS) entry which is preliminary data.</text>
</comment>
<dbReference type="PANTHER" id="PTHR21421:SF29">
    <property type="entry name" value="GUSTATORY RECEPTOR 5A FOR TREHALOSE-RELATED"/>
    <property type="match status" value="1"/>
</dbReference>
<protein>
    <recommendedName>
        <fullName evidence="10">Gustatory receptor</fullName>
    </recommendedName>
</protein>
<evidence type="ECO:0000256" key="1">
    <source>
        <dbReference type="ARBA" id="ARBA00004651"/>
    </source>
</evidence>
<feature type="transmembrane region" description="Helical" evidence="7">
    <location>
        <begin position="44"/>
        <end position="65"/>
    </location>
</feature>
<dbReference type="VEuPathDB" id="VectorBase:HLOH_052799"/>
<keyword evidence="5 7" id="KW-0472">Membrane</keyword>
<feature type="transmembrane region" description="Helical" evidence="7">
    <location>
        <begin position="144"/>
        <end position="170"/>
    </location>
</feature>
<keyword evidence="9" id="KW-1185">Reference proteome</keyword>
<dbReference type="GO" id="GO:0050909">
    <property type="term" value="P:sensory perception of taste"/>
    <property type="evidence" value="ECO:0007669"/>
    <property type="project" value="InterPro"/>
</dbReference>
<comment type="subcellular location">
    <subcellularLocation>
        <location evidence="1">Cell membrane</location>
        <topology evidence="1">Multi-pass membrane protein</topology>
    </subcellularLocation>
</comment>
<reference evidence="8 9" key="1">
    <citation type="journal article" date="2020" name="Cell">
        <title>Large-Scale Comparative Analyses of Tick Genomes Elucidate Their Genetic Diversity and Vector Capacities.</title>
        <authorList>
            <consortium name="Tick Genome and Microbiome Consortium (TIGMIC)"/>
            <person name="Jia N."/>
            <person name="Wang J."/>
            <person name="Shi W."/>
            <person name="Du L."/>
            <person name="Sun Y."/>
            <person name="Zhan W."/>
            <person name="Jiang J.F."/>
            <person name="Wang Q."/>
            <person name="Zhang B."/>
            <person name="Ji P."/>
            <person name="Bell-Sakyi L."/>
            <person name="Cui X.M."/>
            <person name="Yuan T.T."/>
            <person name="Jiang B.G."/>
            <person name="Yang W.F."/>
            <person name="Lam T.T."/>
            <person name="Chang Q.C."/>
            <person name="Ding S.J."/>
            <person name="Wang X.J."/>
            <person name="Zhu J.G."/>
            <person name="Ruan X.D."/>
            <person name="Zhao L."/>
            <person name="Wei J.T."/>
            <person name="Ye R.Z."/>
            <person name="Que T.C."/>
            <person name="Du C.H."/>
            <person name="Zhou Y.H."/>
            <person name="Cheng J.X."/>
            <person name="Dai P.F."/>
            <person name="Guo W.B."/>
            <person name="Han X.H."/>
            <person name="Huang E.J."/>
            <person name="Li L.F."/>
            <person name="Wei W."/>
            <person name="Gao Y.C."/>
            <person name="Liu J.Z."/>
            <person name="Shao H.Z."/>
            <person name="Wang X."/>
            <person name="Wang C.C."/>
            <person name="Yang T.C."/>
            <person name="Huo Q.B."/>
            <person name="Li W."/>
            <person name="Chen H.Y."/>
            <person name="Chen S.E."/>
            <person name="Zhou L.G."/>
            <person name="Ni X.B."/>
            <person name="Tian J.H."/>
            <person name="Sheng Y."/>
            <person name="Liu T."/>
            <person name="Pan Y.S."/>
            <person name="Xia L.Y."/>
            <person name="Li J."/>
            <person name="Zhao F."/>
            <person name="Cao W.C."/>
        </authorList>
    </citation>
    <scope>NUCLEOTIDE SEQUENCE [LARGE SCALE GENOMIC DNA]</scope>
    <source>
        <strain evidence="8">HaeL-2018</strain>
    </source>
</reference>
<sequence length="348" mass="38679">MSETKGRTVVPSDVARRIFTPNLYMRVLESGPTGFLQKIAFLKWPLLLAAYAYTLHTTLNVCLTFMRVHNMMKILDIVSYVMRSFFAAVNLHLAFGISTPSKRLLCLSVDFVLNEDIADYCANFLYGINITTTNVTLDGIEAAAFFNLTAFDLLSIVPGLLIADYVAACLKIKSLVRGFRTVVSNSNKKGNTQAEDVKRYQEMSYEAWKEIKRLDTIYSTAVFLWYLDIIINLVLSVRNLAKGVRTGQCALDSTYYAVIFLILSLSASSVDVEAKELVQEAKQLRTTVNGDDWQTSGQMLLLETGLQSSRLVLSSGHFCVLDRPFILGVVGAIVTYTILLVQLTPAGT</sequence>
<evidence type="ECO:0000313" key="9">
    <source>
        <dbReference type="Proteomes" id="UP000821853"/>
    </source>
</evidence>
<evidence type="ECO:0000256" key="5">
    <source>
        <dbReference type="ARBA" id="ARBA00023136"/>
    </source>
</evidence>
<dbReference type="GO" id="GO:0051606">
    <property type="term" value="P:detection of stimulus"/>
    <property type="evidence" value="ECO:0007669"/>
    <property type="project" value="UniProtKB-ARBA"/>
</dbReference>
<dbReference type="Pfam" id="PF08395">
    <property type="entry name" value="7tm_7"/>
    <property type="match status" value="1"/>
</dbReference>
<keyword evidence="4 7" id="KW-1133">Transmembrane helix</keyword>
<dbReference type="Proteomes" id="UP000821853">
    <property type="component" value="Chromosome 10"/>
</dbReference>
<evidence type="ECO:0008006" key="10">
    <source>
        <dbReference type="Google" id="ProtNLM"/>
    </source>
</evidence>
<proteinExistence type="predicted"/>
<evidence type="ECO:0000256" key="4">
    <source>
        <dbReference type="ARBA" id="ARBA00022989"/>
    </source>
</evidence>
<dbReference type="EMBL" id="JABSTR010000002">
    <property type="protein sequence ID" value="KAH9364117.1"/>
    <property type="molecule type" value="Genomic_DNA"/>
</dbReference>
<keyword evidence="3 7" id="KW-0812">Transmembrane</keyword>
<feature type="transmembrane region" description="Helical" evidence="7">
    <location>
        <begin position="77"/>
        <end position="95"/>
    </location>
</feature>
<keyword evidence="6" id="KW-0675">Receptor</keyword>
<name>A0A9J6FM48_HAELO</name>
<evidence type="ECO:0000256" key="6">
    <source>
        <dbReference type="ARBA" id="ARBA00023170"/>
    </source>
</evidence>